<protein>
    <submittedName>
        <fullName evidence="2">XRE family transcriptional regulator</fullName>
    </submittedName>
</protein>
<dbReference type="AlphaFoldDB" id="A0A087EBD3"/>
<dbReference type="CDD" id="cd00093">
    <property type="entry name" value="HTH_XRE"/>
    <property type="match status" value="1"/>
</dbReference>
<dbReference type="SUPFAM" id="SSF47413">
    <property type="entry name" value="lambda repressor-like DNA-binding domains"/>
    <property type="match status" value="1"/>
</dbReference>
<dbReference type="Gene3D" id="1.10.260.40">
    <property type="entry name" value="lambda repressor-like DNA-binding domains"/>
    <property type="match status" value="1"/>
</dbReference>
<name>A0A087EBD3_9BIFI</name>
<evidence type="ECO:0000259" key="1">
    <source>
        <dbReference type="PROSITE" id="PS50943"/>
    </source>
</evidence>
<organism evidence="2 3">
    <name type="scientific">Bifidobacterium subtile</name>
    <dbReference type="NCBI Taxonomy" id="77635"/>
    <lineage>
        <taxon>Bacteria</taxon>
        <taxon>Bacillati</taxon>
        <taxon>Actinomycetota</taxon>
        <taxon>Actinomycetes</taxon>
        <taxon>Bifidobacteriales</taxon>
        <taxon>Bifidobacteriaceae</taxon>
        <taxon>Bifidobacterium</taxon>
    </lineage>
</organism>
<dbReference type="PANTHER" id="PTHR35010">
    <property type="entry name" value="BLL4672 PROTEIN-RELATED"/>
    <property type="match status" value="1"/>
</dbReference>
<sequence length="271" mass="30575">MYMEIEQEIRSFLMSRRARITPEQAGLPYAGGNRRVSGLRREEVAMLSGVSVEYYTRLERGKLSGASDSVLEAIARVLQLSDDEYAHLRDLARNVTSTGRVRMTRTRKSNPINGSVQQVLDSMSVPAIVQNERLDMLAANRMGCALYSDMIASSPRPVPNFARYAFLDPRSESFYIDTDASHDLIVSSLRAAAGHDPADRELTGLIGTLCACSQDFAQRWAKHNVRRHSRGRQLINHLGVGRLDLEYNDFALLLHRGLHRHLHRRAGFRQL</sequence>
<dbReference type="Proteomes" id="UP000029055">
    <property type="component" value="Unassembled WGS sequence"/>
</dbReference>
<dbReference type="Pfam" id="PF17765">
    <property type="entry name" value="MLTR_LBD"/>
    <property type="match status" value="1"/>
</dbReference>
<dbReference type="eggNOG" id="COG1396">
    <property type="taxonomic scope" value="Bacteria"/>
</dbReference>
<dbReference type="InterPro" id="IPR041413">
    <property type="entry name" value="MLTR_LBD"/>
</dbReference>
<comment type="caution">
    <text evidence="2">The sequence shown here is derived from an EMBL/GenBank/DDBJ whole genome shotgun (WGS) entry which is preliminary data.</text>
</comment>
<dbReference type="SMART" id="SM00530">
    <property type="entry name" value="HTH_XRE"/>
    <property type="match status" value="1"/>
</dbReference>
<dbReference type="EMBL" id="JGZR01000002">
    <property type="protein sequence ID" value="KFJ05084.1"/>
    <property type="molecule type" value="Genomic_DNA"/>
</dbReference>
<accession>A0A087EBD3</accession>
<keyword evidence="3" id="KW-1185">Reference proteome</keyword>
<dbReference type="GO" id="GO:0003677">
    <property type="term" value="F:DNA binding"/>
    <property type="evidence" value="ECO:0007669"/>
    <property type="project" value="InterPro"/>
</dbReference>
<dbReference type="PANTHER" id="PTHR35010:SF2">
    <property type="entry name" value="BLL4672 PROTEIN"/>
    <property type="match status" value="1"/>
</dbReference>
<reference evidence="2 3" key="1">
    <citation type="submission" date="2014-03" db="EMBL/GenBank/DDBJ databases">
        <title>Genomics of Bifidobacteria.</title>
        <authorList>
            <person name="Ventura M."/>
            <person name="Milani C."/>
            <person name="Lugli G.A."/>
        </authorList>
    </citation>
    <scope>NUCLEOTIDE SEQUENCE [LARGE SCALE GENOMIC DNA]</scope>
    <source>
        <strain evidence="2 3">LMG 11597</strain>
    </source>
</reference>
<dbReference type="STRING" id="77635.BISU_1612"/>
<dbReference type="InterPro" id="IPR010982">
    <property type="entry name" value="Lambda_DNA-bd_dom_sf"/>
</dbReference>
<feature type="domain" description="HTH cro/C1-type" evidence="1">
    <location>
        <begin position="38"/>
        <end position="85"/>
    </location>
</feature>
<evidence type="ECO:0000313" key="2">
    <source>
        <dbReference type="EMBL" id="KFJ05084.1"/>
    </source>
</evidence>
<dbReference type="InterPro" id="IPR001387">
    <property type="entry name" value="Cro/C1-type_HTH"/>
</dbReference>
<proteinExistence type="predicted"/>
<gene>
    <name evidence="2" type="ORF">BISU_1612</name>
</gene>
<dbReference type="Gene3D" id="3.30.450.180">
    <property type="match status" value="1"/>
</dbReference>
<dbReference type="Pfam" id="PF13560">
    <property type="entry name" value="HTH_31"/>
    <property type="match status" value="1"/>
</dbReference>
<dbReference type="PROSITE" id="PS50943">
    <property type="entry name" value="HTH_CROC1"/>
    <property type="match status" value="1"/>
</dbReference>
<evidence type="ECO:0000313" key="3">
    <source>
        <dbReference type="Proteomes" id="UP000029055"/>
    </source>
</evidence>